<dbReference type="EMBL" id="JARJCM010000159">
    <property type="protein sequence ID" value="KAJ7025100.1"/>
    <property type="molecule type" value="Genomic_DNA"/>
</dbReference>
<proteinExistence type="predicted"/>
<reference evidence="3" key="1">
    <citation type="submission" date="2023-03" db="EMBL/GenBank/DDBJ databases">
        <title>Massive genome expansion in bonnet fungi (Mycena s.s.) driven by repeated elements and novel gene families across ecological guilds.</title>
        <authorList>
            <consortium name="Lawrence Berkeley National Laboratory"/>
            <person name="Harder C.B."/>
            <person name="Miyauchi S."/>
            <person name="Viragh M."/>
            <person name="Kuo A."/>
            <person name="Thoen E."/>
            <person name="Andreopoulos B."/>
            <person name="Lu D."/>
            <person name="Skrede I."/>
            <person name="Drula E."/>
            <person name="Henrissat B."/>
            <person name="Morin E."/>
            <person name="Kohler A."/>
            <person name="Barry K."/>
            <person name="LaButti K."/>
            <person name="Morin E."/>
            <person name="Salamov A."/>
            <person name="Lipzen A."/>
            <person name="Mereny Z."/>
            <person name="Hegedus B."/>
            <person name="Baldrian P."/>
            <person name="Stursova M."/>
            <person name="Weitz H."/>
            <person name="Taylor A."/>
            <person name="Grigoriev I.V."/>
            <person name="Nagy L.G."/>
            <person name="Martin F."/>
            <person name="Kauserud H."/>
        </authorList>
    </citation>
    <scope>NUCLEOTIDE SEQUENCE</scope>
    <source>
        <strain evidence="3">CBHHK200</strain>
    </source>
</reference>
<feature type="domain" description="HNH nuclease" evidence="1">
    <location>
        <begin position="33"/>
        <end position="140"/>
    </location>
</feature>
<comment type="caution">
    <text evidence="3">The sequence shown here is derived from an EMBL/GenBank/DDBJ whole genome shotgun (WGS) entry which is preliminary data.</text>
</comment>
<dbReference type="AlphaFoldDB" id="A0AAD6WVJ5"/>
<dbReference type="InterPro" id="IPR003615">
    <property type="entry name" value="HNH_nuc"/>
</dbReference>
<organism evidence="3 4">
    <name type="scientific">Mycena alexandri</name>
    <dbReference type="NCBI Taxonomy" id="1745969"/>
    <lineage>
        <taxon>Eukaryota</taxon>
        <taxon>Fungi</taxon>
        <taxon>Dikarya</taxon>
        <taxon>Basidiomycota</taxon>
        <taxon>Agaricomycotina</taxon>
        <taxon>Agaricomycetes</taxon>
        <taxon>Agaricomycetidae</taxon>
        <taxon>Agaricales</taxon>
        <taxon>Marasmiineae</taxon>
        <taxon>Mycenaceae</taxon>
        <taxon>Mycena</taxon>
    </lineage>
</organism>
<gene>
    <name evidence="2" type="ORF">C8F04DRAFT_142629</name>
    <name evidence="3" type="ORF">C8F04DRAFT_47076</name>
</gene>
<dbReference type="EMBL" id="JARJCM010000106">
    <property type="protein sequence ID" value="KAJ7028958.1"/>
    <property type="molecule type" value="Genomic_DNA"/>
</dbReference>
<sequence>MEQRDFRASVSQIGPWFLSVKLSQLAKRERYHCAITHAFDRDRVEYLDALQRSHEVPHVPAHKMVAAYIVPLFLNSFDDIRDHKGKTKIRDTADTWDILQSWTQMDLRELVGPKITSPPNGIYMTSDDHDNFGAFKFYLDKSAVSLPIRASLSRIELRLVVP</sequence>
<name>A0AAD6WVJ5_9AGAR</name>
<dbReference type="Proteomes" id="UP001218188">
    <property type="component" value="Unassembled WGS sequence"/>
</dbReference>
<evidence type="ECO:0000313" key="2">
    <source>
        <dbReference type="EMBL" id="KAJ7025100.1"/>
    </source>
</evidence>
<evidence type="ECO:0000313" key="4">
    <source>
        <dbReference type="Proteomes" id="UP001218188"/>
    </source>
</evidence>
<evidence type="ECO:0000259" key="1">
    <source>
        <dbReference type="Pfam" id="PF13391"/>
    </source>
</evidence>
<dbReference type="Pfam" id="PF13391">
    <property type="entry name" value="HNH_2"/>
    <property type="match status" value="1"/>
</dbReference>
<protein>
    <recommendedName>
        <fullName evidence="1">HNH nuclease domain-containing protein</fullName>
    </recommendedName>
</protein>
<keyword evidence="4" id="KW-1185">Reference proteome</keyword>
<accession>A0AAD6WVJ5</accession>
<evidence type="ECO:0000313" key="3">
    <source>
        <dbReference type="EMBL" id="KAJ7028958.1"/>
    </source>
</evidence>